<feature type="signal peptide" evidence="1">
    <location>
        <begin position="1"/>
        <end position="22"/>
    </location>
</feature>
<gene>
    <name evidence="2" type="ORF">CEPIT_LOCUS41862</name>
</gene>
<sequence length="101" mass="10958">MFPPTAIFRSLIVLILATGAFSQLPCGNNAPLASPDDLNTTSYGEIGLHDYQCVGNFGPCDEACDEACCYRICRSSYSGLNPCPVCRGSPIKFCLCYHDCY</sequence>
<evidence type="ECO:0000313" key="2">
    <source>
        <dbReference type="EMBL" id="CAH9144983.1"/>
    </source>
</evidence>
<evidence type="ECO:0000256" key="1">
    <source>
        <dbReference type="SAM" id="SignalP"/>
    </source>
</evidence>
<reference evidence="2" key="1">
    <citation type="submission" date="2022-07" db="EMBL/GenBank/DDBJ databases">
        <authorList>
            <person name="Macas J."/>
            <person name="Novak P."/>
            <person name="Neumann P."/>
        </authorList>
    </citation>
    <scope>NUCLEOTIDE SEQUENCE</scope>
</reference>
<dbReference type="EMBL" id="CAMAPF010001073">
    <property type="protein sequence ID" value="CAH9144983.1"/>
    <property type="molecule type" value="Genomic_DNA"/>
</dbReference>
<evidence type="ECO:0000313" key="3">
    <source>
        <dbReference type="Proteomes" id="UP001152523"/>
    </source>
</evidence>
<keyword evidence="1" id="KW-0732">Signal</keyword>
<keyword evidence="3" id="KW-1185">Reference proteome</keyword>
<accession>A0AAV0GBS6</accession>
<proteinExistence type="predicted"/>
<dbReference type="AlphaFoldDB" id="A0AAV0GBS6"/>
<feature type="chain" id="PRO_5043314439" evidence="1">
    <location>
        <begin position="23"/>
        <end position="101"/>
    </location>
</feature>
<name>A0AAV0GBS6_9ASTE</name>
<dbReference type="Proteomes" id="UP001152523">
    <property type="component" value="Unassembled WGS sequence"/>
</dbReference>
<protein>
    <submittedName>
        <fullName evidence="2">Uncharacterized protein</fullName>
    </submittedName>
</protein>
<organism evidence="2 3">
    <name type="scientific">Cuscuta epithymum</name>
    <dbReference type="NCBI Taxonomy" id="186058"/>
    <lineage>
        <taxon>Eukaryota</taxon>
        <taxon>Viridiplantae</taxon>
        <taxon>Streptophyta</taxon>
        <taxon>Embryophyta</taxon>
        <taxon>Tracheophyta</taxon>
        <taxon>Spermatophyta</taxon>
        <taxon>Magnoliopsida</taxon>
        <taxon>eudicotyledons</taxon>
        <taxon>Gunneridae</taxon>
        <taxon>Pentapetalae</taxon>
        <taxon>asterids</taxon>
        <taxon>lamiids</taxon>
        <taxon>Solanales</taxon>
        <taxon>Convolvulaceae</taxon>
        <taxon>Cuscuteae</taxon>
        <taxon>Cuscuta</taxon>
        <taxon>Cuscuta subgen. Cuscuta</taxon>
    </lineage>
</organism>
<comment type="caution">
    <text evidence="2">The sequence shown here is derived from an EMBL/GenBank/DDBJ whole genome shotgun (WGS) entry which is preliminary data.</text>
</comment>